<evidence type="ECO:0000313" key="2">
    <source>
        <dbReference type="EMBL" id="SEH69043.1"/>
    </source>
</evidence>
<organism evidence="2 3">
    <name type="scientific">Ruminococcus flavefaciens</name>
    <dbReference type="NCBI Taxonomy" id="1265"/>
    <lineage>
        <taxon>Bacteria</taxon>
        <taxon>Bacillati</taxon>
        <taxon>Bacillota</taxon>
        <taxon>Clostridia</taxon>
        <taxon>Eubacteriales</taxon>
        <taxon>Oscillospiraceae</taxon>
        <taxon>Ruminococcus</taxon>
    </lineage>
</organism>
<dbReference type="AlphaFoldDB" id="A0A1H6K214"/>
<reference evidence="2 3" key="1">
    <citation type="submission" date="2016-10" db="EMBL/GenBank/DDBJ databases">
        <authorList>
            <person name="de Groot N.N."/>
        </authorList>
    </citation>
    <scope>NUCLEOTIDE SEQUENCE [LARGE SCALE GENOMIC DNA]</scope>
    <source>
        <strain evidence="2 3">YAD2003</strain>
    </source>
</reference>
<evidence type="ECO:0000313" key="3">
    <source>
        <dbReference type="Proteomes" id="UP000183190"/>
    </source>
</evidence>
<protein>
    <recommendedName>
        <fullName evidence="1">DUF1540 domain-containing protein</fullName>
    </recommendedName>
</protein>
<dbReference type="Proteomes" id="UP000183190">
    <property type="component" value="Unassembled WGS sequence"/>
</dbReference>
<accession>A0A1H6K214</accession>
<evidence type="ECO:0000259" key="1">
    <source>
        <dbReference type="Pfam" id="PF07561"/>
    </source>
</evidence>
<gene>
    <name evidence="2" type="ORF">SAMN02910265_02149</name>
</gene>
<dbReference type="InterPro" id="IPR011437">
    <property type="entry name" value="DUF1540"/>
</dbReference>
<sequence>MEEMKKNKSIKCDVSQCRHNLVSENYCSLDCISVGTHESDPTVPECTDCNSFVKRSGCCE</sequence>
<dbReference type="EMBL" id="FNWV01000007">
    <property type="protein sequence ID" value="SEH69043.1"/>
    <property type="molecule type" value="Genomic_DNA"/>
</dbReference>
<dbReference type="GeneID" id="42537218"/>
<dbReference type="Pfam" id="PF07561">
    <property type="entry name" value="DUF1540"/>
    <property type="match status" value="1"/>
</dbReference>
<dbReference type="OrthoDB" id="1756089at2"/>
<feature type="domain" description="DUF1540" evidence="1">
    <location>
        <begin position="10"/>
        <end position="52"/>
    </location>
</feature>
<dbReference type="RefSeq" id="WP_028516859.1">
    <property type="nucleotide sequence ID" value="NZ_FNWV01000007.1"/>
</dbReference>
<name>A0A1H6K214_RUMFL</name>
<proteinExistence type="predicted"/>